<evidence type="ECO:0000313" key="1">
    <source>
        <dbReference type="EMBL" id="CCC52636.1"/>
    </source>
</evidence>
<dbReference type="AlphaFoldDB" id="G0UA05"/>
<name>G0UA05_TRYVY</name>
<sequence>CYNGKNNCSCTIASELDFSRMPVDLNVHIRTRKGNCTSLITYVCTAANCLPRCSVSLNPRTDLSKQNDTERSYGSSKEISPVERMGPLPFSVVHRSLDGKCSFLRFDKEASSFQQQRSAIVRGYALFVGQLRFETKVSEVAWLFFRACRVVVQDVECRRCGCVVIYLSSEEDKYAVLGLHQRVLLDTCGVWIARTEEEANCLVEYLRQEGSMSAKQAKLPRQLLVVEEVRSKK</sequence>
<dbReference type="VEuPathDB" id="TriTrypDB:TvY486_1101210"/>
<feature type="non-terminal residue" evidence="1">
    <location>
        <position position="1"/>
    </location>
</feature>
<protein>
    <submittedName>
        <fullName evidence="1">Uncharacterized protein</fullName>
    </submittedName>
</protein>
<dbReference type="PANTHER" id="PTHR37561">
    <property type="entry name" value="F-BOX DOMAIN-CONTAINING PROTEIN"/>
    <property type="match status" value="1"/>
</dbReference>
<reference evidence="1" key="1">
    <citation type="journal article" date="2012" name="Proc. Natl. Acad. Sci. U.S.A.">
        <title>Antigenic diversity is generated by distinct evolutionary mechanisms in African trypanosome species.</title>
        <authorList>
            <person name="Jackson A.P."/>
            <person name="Berry A."/>
            <person name="Aslett M."/>
            <person name="Allison H.C."/>
            <person name="Burton P."/>
            <person name="Vavrova-Anderson J."/>
            <person name="Brown R."/>
            <person name="Browne H."/>
            <person name="Corton N."/>
            <person name="Hauser H."/>
            <person name="Gamble J."/>
            <person name="Gilderthorp R."/>
            <person name="Marcello L."/>
            <person name="McQuillan J."/>
            <person name="Otto T.D."/>
            <person name="Quail M.A."/>
            <person name="Sanders M.J."/>
            <person name="van Tonder A."/>
            <person name="Ginger M.L."/>
            <person name="Field M.C."/>
            <person name="Barry J.D."/>
            <person name="Hertz-Fowler C."/>
            <person name="Berriman M."/>
        </authorList>
    </citation>
    <scope>NUCLEOTIDE SEQUENCE</scope>
    <source>
        <strain evidence="1">Y486</strain>
    </source>
</reference>
<gene>
    <name evidence="1" type="ORF">TVY486_1101210</name>
</gene>
<proteinExistence type="predicted"/>
<organism evidence="1">
    <name type="scientific">Trypanosoma vivax (strain Y486)</name>
    <dbReference type="NCBI Taxonomy" id="1055687"/>
    <lineage>
        <taxon>Eukaryota</taxon>
        <taxon>Discoba</taxon>
        <taxon>Euglenozoa</taxon>
        <taxon>Kinetoplastea</taxon>
        <taxon>Metakinetoplastina</taxon>
        <taxon>Trypanosomatida</taxon>
        <taxon>Trypanosomatidae</taxon>
        <taxon>Trypanosoma</taxon>
        <taxon>Duttonella</taxon>
    </lineage>
</organism>
<dbReference type="EMBL" id="HE573027">
    <property type="protein sequence ID" value="CCC52636.1"/>
    <property type="molecule type" value="Genomic_DNA"/>
</dbReference>
<accession>G0UA05</accession>
<dbReference type="PANTHER" id="PTHR37561:SF3">
    <property type="entry name" value="F-BOX DOMAIN-CONTAINING PROTEIN"/>
    <property type="match status" value="1"/>
</dbReference>